<evidence type="ECO:0000256" key="1">
    <source>
        <dbReference type="SAM" id="MobiDB-lite"/>
    </source>
</evidence>
<keyword evidence="4" id="KW-1185">Reference proteome</keyword>
<organism evidence="3 4">
    <name type="scientific">Caballeronia choica</name>
    <dbReference type="NCBI Taxonomy" id="326476"/>
    <lineage>
        <taxon>Bacteria</taxon>
        <taxon>Pseudomonadati</taxon>
        <taxon>Pseudomonadota</taxon>
        <taxon>Betaproteobacteria</taxon>
        <taxon>Burkholderiales</taxon>
        <taxon>Burkholderiaceae</taxon>
        <taxon>Caballeronia</taxon>
    </lineage>
</organism>
<evidence type="ECO:0000256" key="2">
    <source>
        <dbReference type="SAM" id="SignalP"/>
    </source>
</evidence>
<reference evidence="3" key="1">
    <citation type="submission" date="2016-01" db="EMBL/GenBank/DDBJ databases">
        <authorList>
            <person name="Peeters C."/>
        </authorList>
    </citation>
    <scope>NUCLEOTIDE SEQUENCE [LARGE SCALE GENOMIC DNA]</scope>
    <source>
        <strain evidence="3">LMG 22940</strain>
    </source>
</reference>
<dbReference type="RefSeq" id="WP_087646033.1">
    <property type="nucleotide sequence ID" value="NZ_FCON02000043.1"/>
</dbReference>
<comment type="caution">
    <text evidence="3">The sequence shown here is derived from an EMBL/GenBank/DDBJ whole genome shotgun (WGS) entry which is preliminary data.</text>
</comment>
<proteinExistence type="predicted"/>
<dbReference type="EMBL" id="FCON02000043">
    <property type="protein sequence ID" value="SAL69456.1"/>
    <property type="molecule type" value="Genomic_DNA"/>
</dbReference>
<evidence type="ECO:0000313" key="3">
    <source>
        <dbReference type="EMBL" id="SAL69456.1"/>
    </source>
</evidence>
<feature type="region of interest" description="Disordered" evidence="1">
    <location>
        <begin position="28"/>
        <end position="64"/>
    </location>
</feature>
<feature type="compositionally biased region" description="Low complexity" evidence="1">
    <location>
        <begin position="51"/>
        <end position="64"/>
    </location>
</feature>
<protein>
    <recommendedName>
        <fullName evidence="5">Acid shock protein</fullName>
    </recommendedName>
</protein>
<dbReference type="AlphaFoldDB" id="A0A158JKQ0"/>
<dbReference type="Proteomes" id="UP000054770">
    <property type="component" value="Unassembled WGS sequence"/>
</dbReference>
<gene>
    <name evidence="3" type="ORF">AWB68_03952</name>
</gene>
<feature type="compositionally biased region" description="Basic residues" evidence="1">
    <location>
        <begin position="41"/>
        <end position="50"/>
    </location>
</feature>
<evidence type="ECO:0008006" key="5">
    <source>
        <dbReference type="Google" id="ProtNLM"/>
    </source>
</evidence>
<feature type="signal peptide" evidence="2">
    <location>
        <begin position="1"/>
        <end position="23"/>
    </location>
</feature>
<feature type="chain" id="PRO_5011110054" description="Acid shock protein" evidence="2">
    <location>
        <begin position="24"/>
        <end position="64"/>
    </location>
</feature>
<evidence type="ECO:0000313" key="4">
    <source>
        <dbReference type="Proteomes" id="UP000054770"/>
    </source>
</evidence>
<accession>A0A158JKQ0</accession>
<sequence>MKKLTPVVAVAAAVLFTSGGSVAFAQNASSVSSYSPPVTEHKKKPKKPKKGASAPAASSNGQTQ</sequence>
<keyword evidence="2" id="KW-0732">Signal</keyword>
<name>A0A158JKQ0_9BURK</name>